<dbReference type="SUPFAM" id="SSF50156">
    <property type="entry name" value="PDZ domain-like"/>
    <property type="match status" value="1"/>
</dbReference>
<keyword evidence="6" id="KW-0796">Tight junction</keyword>
<dbReference type="InterPro" id="IPR001452">
    <property type="entry name" value="SH3_domain"/>
</dbReference>
<evidence type="ECO:0000259" key="19">
    <source>
        <dbReference type="PROSITE" id="PS50052"/>
    </source>
</evidence>
<evidence type="ECO:0000256" key="10">
    <source>
        <dbReference type="ARBA" id="ARBA00022553"/>
    </source>
</evidence>
<dbReference type="Pfam" id="PF07653">
    <property type="entry name" value="SH3_2"/>
    <property type="match status" value="1"/>
</dbReference>
<dbReference type="FunFam" id="3.30.63.10:FF:000002">
    <property type="entry name" value="Guanylate kinase 1"/>
    <property type="match status" value="1"/>
</dbReference>
<evidence type="ECO:0000256" key="8">
    <source>
        <dbReference type="ARBA" id="ARBA00022475"/>
    </source>
</evidence>
<evidence type="ECO:0000313" key="21">
    <source>
        <dbReference type="Ensembl" id="ENSMFAP00000062040.1"/>
    </source>
</evidence>
<evidence type="ECO:0000256" key="1">
    <source>
        <dbReference type="ARBA" id="ARBA00004435"/>
    </source>
</evidence>
<dbReference type="Ensembl" id="ENSMFAT00000094472.1">
    <property type="protein sequence ID" value="ENSMFAP00000062040.1"/>
    <property type="gene ID" value="ENSMFAG00000044798.2"/>
</dbReference>
<gene>
    <name evidence="21" type="primary">MPP7</name>
</gene>
<dbReference type="FunFam" id="3.40.50.300:FF:000757">
    <property type="entry name" value="MAGUK p55 subfamily member 7"/>
    <property type="match status" value="1"/>
</dbReference>
<dbReference type="PANTHER" id="PTHR23122">
    <property type="entry name" value="MEMBRANE-ASSOCIATED GUANYLATE KINASE MAGUK"/>
    <property type="match status" value="1"/>
</dbReference>
<dbReference type="CDD" id="cd06799">
    <property type="entry name" value="PDZ_MPP3-MPP4-MPP7-like"/>
    <property type="match status" value="1"/>
</dbReference>
<evidence type="ECO:0000259" key="18">
    <source>
        <dbReference type="PROSITE" id="PS50002"/>
    </source>
</evidence>
<dbReference type="InterPro" id="IPR008144">
    <property type="entry name" value="Guanylate_kin-like_dom"/>
</dbReference>
<dbReference type="InterPro" id="IPR001478">
    <property type="entry name" value="PDZ"/>
</dbReference>
<dbReference type="Proteomes" id="UP000233100">
    <property type="component" value="Chromosome 9"/>
</dbReference>
<keyword evidence="9" id="KW-0963">Cytoplasm</keyword>
<comment type="function">
    <text evidence="15">Acts as an important adapter that promotes epithelial cell polarity and tight junction formation via its interaction with DLG1. Involved in the assembly of protein complexes at sites of cell-cell contact.</text>
</comment>
<evidence type="ECO:0000256" key="6">
    <source>
        <dbReference type="ARBA" id="ARBA00022427"/>
    </source>
</evidence>
<organism evidence="21 22">
    <name type="scientific">Macaca fascicularis</name>
    <name type="common">Crab-eating macaque</name>
    <name type="synonym">Cynomolgus monkey</name>
    <dbReference type="NCBI Taxonomy" id="9541"/>
    <lineage>
        <taxon>Eukaryota</taxon>
        <taxon>Metazoa</taxon>
        <taxon>Chordata</taxon>
        <taxon>Craniata</taxon>
        <taxon>Vertebrata</taxon>
        <taxon>Euteleostomi</taxon>
        <taxon>Mammalia</taxon>
        <taxon>Eutheria</taxon>
        <taxon>Euarchontoglires</taxon>
        <taxon>Primates</taxon>
        <taxon>Haplorrhini</taxon>
        <taxon>Catarrhini</taxon>
        <taxon>Cercopithecidae</taxon>
        <taxon>Cercopithecinae</taxon>
        <taxon>Macaca</taxon>
    </lineage>
</organism>
<evidence type="ECO:0000256" key="4">
    <source>
        <dbReference type="ARBA" id="ARBA00007014"/>
    </source>
</evidence>
<evidence type="ECO:0000256" key="17">
    <source>
        <dbReference type="PROSITE-ProRule" id="PRU00192"/>
    </source>
</evidence>
<dbReference type="AlphaFoldDB" id="A0A7N9IGU9"/>
<feature type="domain" description="SH3" evidence="18">
    <location>
        <begin position="311"/>
        <end position="381"/>
    </location>
</feature>
<keyword evidence="8" id="KW-1003">Cell membrane</keyword>
<dbReference type="PROSITE" id="PS00856">
    <property type="entry name" value="GUANYLATE_KINASE_1"/>
    <property type="match status" value="1"/>
</dbReference>
<name>A0A7N9IGU9_MACFA</name>
<dbReference type="InterPro" id="IPR050716">
    <property type="entry name" value="MAGUK"/>
</dbReference>
<dbReference type="InterPro" id="IPR036028">
    <property type="entry name" value="SH3-like_dom_sf"/>
</dbReference>
<dbReference type="FunFam" id="2.30.42.10:FF:000046">
    <property type="entry name" value="MAGUK p55 subfamily member 7"/>
    <property type="match status" value="1"/>
</dbReference>
<accession>A0A7N9IGU9</accession>
<dbReference type="Bgee" id="ENSMFAG00000044798">
    <property type="expression patterns" value="Expressed in skeletal muscle tissue and 13 other cell types or tissues"/>
</dbReference>
<keyword evidence="7 17" id="KW-0728">SH3 domain</keyword>
<comment type="subunit">
    <text evidence="16">Heterodimer; able to heterodimerize via its C-terminal L27 domain with LIN7A, LIN7B and LIN7C. Forms a tripartite complex composed of DLG1, MPP7 and LIN7 (LIN7A or LIN7C). Interacts with DLG1 via its N-terminal L27 domain. Interacts with PALS1 and PATJ.</text>
</comment>
<dbReference type="GO" id="GO:0005938">
    <property type="term" value="C:cell cortex"/>
    <property type="evidence" value="ECO:0007669"/>
    <property type="project" value="UniProtKB-SubCell"/>
</dbReference>
<evidence type="ECO:0000256" key="7">
    <source>
        <dbReference type="ARBA" id="ARBA00022443"/>
    </source>
</evidence>
<protein>
    <recommendedName>
        <fullName evidence="5">MAGUK p55 subfamily member 7</fullName>
    </recommendedName>
</protein>
<keyword evidence="10" id="KW-0597">Phosphoprotein</keyword>
<dbReference type="InterPro" id="IPR008145">
    <property type="entry name" value="GK/Ca_channel_bsu"/>
</dbReference>
<dbReference type="PROSITE" id="PS50106">
    <property type="entry name" value="PDZ"/>
    <property type="match status" value="1"/>
</dbReference>
<evidence type="ECO:0000256" key="11">
    <source>
        <dbReference type="ARBA" id="ARBA00022737"/>
    </source>
</evidence>
<evidence type="ECO:0000256" key="14">
    <source>
        <dbReference type="ARBA" id="ARBA00023767"/>
    </source>
</evidence>
<dbReference type="InterPro" id="IPR036034">
    <property type="entry name" value="PDZ_sf"/>
</dbReference>
<evidence type="ECO:0000259" key="20">
    <source>
        <dbReference type="PROSITE" id="PS50106"/>
    </source>
</evidence>
<dbReference type="SUPFAM" id="SSF50044">
    <property type="entry name" value="SH3-domain"/>
    <property type="match status" value="1"/>
</dbReference>
<dbReference type="PROSITE" id="PS50002">
    <property type="entry name" value="SH3"/>
    <property type="match status" value="1"/>
</dbReference>
<keyword evidence="11" id="KW-0677">Repeat</keyword>
<dbReference type="GO" id="GO:0005912">
    <property type="term" value="C:adherens junction"/>
    <property type="evidence" value="ECO:0007669"/>
    <property type="project" value="UniProtKB-SubCell"/>
</dbReference>
<evidence type="ECO:0000256" key="9">
    <source>
        <dbReference type="ARBA" id="ARBA00022490"/>
    </source>
</evidence>
<reference evidence="21" key="3">
    <citation type="submission" date="2025-09" db="UniProtKB">
        <authorList>
            <consortium name="Ensembl"/>
        </authorList>
    </citation>
    <scope>IDENTIFICATION</scope>
</reference>
<dbReference type="Gene3D" id="2.30.30.40">
    <property type="entry name" value="SH3 Domains"/>
    <property type="match status" value="1"/>
</dbReference>
<dbReference type="SMART" id="SM00326">
    <property type="entry name" value="SH3"/>
    <property type="match status" value="1"/>
</dbReference>
<dbReference type="InterPro" id="IPR027417">
    <property type="entry name" value="P-loop_NTPase"/>
</dbReference>
<dbReference type="PRINTS" id="PR00452">
    <property type="entry name" value="SH3DOMAIN"/>
</dbReference>
<evidence type="ECO:0000256" key="5">
    <source>
        <dbReference type="ARBA" id="ARBA00017019"/>
    </source>
</evidence>
<keyword evidence="12" id="KW-0965">Cell junction</keyword>
<evidence type="ECO:0000313" key="22">
    <source>
        <dbReference type="Proteomes" id="UP000233100"/>
    </source>
</evidence>
<evidence type="ECO:0000256" key="3">
    <source>
        <dbReference type="ARBA" id="ARBA00004544"/>
    </source>
</evidence>
<evidence type="ECO:0000256" key="16">
    <source>
        <dbReference type="ARBA" id="ARBA00063941"/>
    </source>
</evidence>
<dbReference type="SMART" id="SM00072">
    <property type="entry name" value="GuKc"/>
    <property type="match status" value="1"/>
</dbReference>
<dbReference type="Gene3D" id="2.30.42.10">
    <property type="match status" value="1"/>
</dbReference>
<dbReference type="GO" id="GO:0016328">
    <property type="term" value="C:lateral plasma membrane"/>
    <property type="evidence" value="ECO:0007669"/>
    <property type="project" value="UniProtKB-SubCell"/>
</dbReference>
<dbReference type="CDD" id="cd00071">
    <property type="entry name" value="GMPK"/>
    <property type="match status" value="1"/>
</dbReference>
<feature type="domain" description="Guanylate kinase-like" evidence="19">
    <location>
        <begin position="451"/>
        <end position="643"/>
    </location>
</feature>
<keyword evidence="22" id="KW-1185">Reference proteome</keyword>
<dbReference type="CDD" id="cd12033">
    <property type="entry name" value="SH3_MPP7"/>
    <property type="match status" value="1"/>
</dbReference>
<keyword evidence="13" id="KW-0472">Membrane</keyword>
<evidence type="ECO:0000256" key="15">
    <source>
        <dbReference type="ARBA" id="ARBA00059672"/>
    </source>
</evidence>
<reference evidence="21" key="2">
    <citation type="submission" date="2025-08" db="UniProtKB">
        <authorList>
            <consortium name="Ensembl"/>
        </authorList>
    </citation>
    <scope>IDENTIFICATION</scope>
</reference>
<evidence type="ECO:0000256" key="13">
    <source>
        <dbReference type="ARBA" id="ARBA00023136"/>
    </source>
</evidence>
<proteinExistence type="inferred from homology"/>
<comment type="subcellular location">
    <subcellularLocation>
        <location evidence="2">Cell junction</location>
        <location evidence="2">Adherens junction</location>
    </subcellularLocation>
    <subcellularLocation>
        <location evidence="1">Cell junction</location>
        <location evidence="1">Tight junction</location>
    </subcellularLocation>
    <subcellularLocation>
        <location evidence="3">Cytoplasm</location>
        <location evidence="3">Cell cortex</location>
    </subcellularLocation>
    <subcellularLocation>
        <location evidence="14">Lateral cell membrane</location>
        <topology evidence="14">Peripheral membrane protein</topology>
    </subcellularLocation>
</comment>
<sequence>MRRLPPSQPISRPLLPCGRCGFAPPLQRRPCPPRGWGPCWLLAGLEAGPGSHWARAFCARRGGAEPAGSRLSSAAVAVAVSLPRGPGLQGPERVRLLLADRGCPEQKRLTKYTDLGRQRGCRLLNWNSLWLSEGRVSGERSADLFLYLASCQLCQQDLGVTPIHEKLHYYEKQSPVPILHGAAALADDALLSVHDTVAQKNYDPVLPPMPEDIDDEEDSVKIIRLVKNREPLGATIKKDEHTGAITVARIMRGGAADRSGLIHVGDELREVNGIPVEDKRPEEIIQILAQSQGAITFKIIPGIKEETPSKEGKMFIKALFDYNPNEDKAIPCKEAGLSFKKGDILQIMSQDDATWWQAKHEGDANPRAGLIPSKHFQERRLALRRPEILVQPLKVSNRKSSGFRRSFRLSRKDKKTNKSMYECKKSDQYDTADVPTYEEVTPYRRQTNEKYRLVVLVGPVGVGLNELKRKLLISDTQHYGVTVPHTTRARRSQESDGVEYIFISKHLFETDVQNNKFIEYGEYKNNYYGTSIDSVRSVLAKNKVCLLDVQPHTVKHLRTLEFKPYVIFIKPPSIERLRETRKNAKIISSRDDQGAAKPFTEEDFQEMIKSAQIMESQYGHLFDKIIINDDLTVAFNELKTTFDKLETETHWVPVSWLHS</sequence>
<dbReference type="Pfam" id="PF00595">
    <property type="entry name" value="PDZ"/>
    <property type="match status" value="1"/>
</dbReference>
<evidence type="ECO:0000256" key="2">
    <source>
        <dbReference type="ARBA" id="ARBA00004536"/>
    </source>
</evidence>
<reference evidence="21 22" key="1">
    <citation type="submission" date="2013-03" db="EMBL/GenBank/DDBJ databases">
        <authorList>
            <person name="Warren W."/>
            <person name="Wilson R.K."/>
        </authorList>
    </citation>
    <scope>NUCLEOTIDE SEQUENCE</scope>
</reference>
<dbReference type="PROSITE" id="PS50052">
    <property type="entry name" value="GUANYLATE_KINASE_2"/>
    <property type="match status" value="1"/>
</dbReference>
<dbReference type="InterPro" id="IPR035599">
    <property type="entry name" value="MPP7_SH3"/>
</dbReference>
<comment type="similarity">
    <text evidence="4">Belongs to the MAGUK family.</text>
</comment>
<dbReference type="Gene3D" id="3.40.50.300">
    <property type="entry name" value="P-loop containing nucleotide triphosphate hydrolases"/>
    <property type="match status" value="1"/>
</dbReference>
<dbReference type="GO" id="GO:0005923">
    <property type="term" value="C:bicellular tight junction"/>
    <property type="evidence" value="ECO:0007669"/>
    <property type="project" value="UniProtKB-SubCell"/>
</dbReference>
<dbReference type="SUPFAM" id="SSF52540">
    <property type="entry name" value="P-loop containing nucleoside triphosphate hydrolases"/>
    <property type="match status" value="1"/>
</dbReference>
<dbReference type="InterPro" id="IPR020590">
    <property type="entry name" value="Guanylate_kinase_CS"/>
</dbReference>
<dbReference type="SMART" id="SM00228">
    <property type="entry name" value="PDZ"/>
    <property type="match status" value="1"/>
</dbReference>
<feature type="domain" description="PDZ" evidence="20">
    <location>
        <begin position="222"/>
        <end position="303"/>
    </location>
</feature>
<dbReference type="Pfam" id="PF00625">
    <property type="entry name" value="Guanylate_kin"/>
    <property type="match status" value="1"/>
</dbReference>
<dbReference type="GeneTree" id="ENSGT00940000156232"/>
<dbReference type="FunFam" id="2.30.30.40:FF:000159">
    <property type="entry name" value="MAGUK p55 subfamily member 7"/>
    <property type="match status" value="1"/>
</dbReference>
<evidence type="ECO:0000256" key="12">
    <source>
        <dbReference type="ARBA" id="ARBA00022949"/>
    </source>
</evidence>